<reference evidence="1 2" key="1">
    <citation type="journal article" date="2019" name="Environ. Microbiol.">
        <title>At the nexus of three kingdoms: the genome of the mycorrhizal fungus Gigaspora margarita provides insights into plant, endobacterial and fungal interactions.</title>
        <authorList>
            <person name="Venice F."/>
            <person name="Ghignone S."/>
            <person name="Salvioli di Fossalunga A."/>
            <person name="Amselem J."/>
            <person name="Novero M."/>
            <person name="Xianan X."/>
            <person name="Sedzielewska Toro K."/>
            <person name="Morin E."/>
            <person name="Lipzen A."/>
            <person name="Grigoriev I.V."/>
            <person name="Henrissat B."/>
            <person name="Martin F.M."/>
            <person name="Bonfante P."/>
        </authorList>
    </citation>
    <scope>NUCLEOTIDE SEQUENCE [LARGE SCALE GENOMIC DNA]</scope>
    <source>
        <strain evidence="1 2">BEG34</strain>
    </source>
</reference>
<keyword evidence="2" id="KW-1185">Reference proteome</keyword>
<comment type="caution">
    <text evidence="1">The sequence shown here is derived from an EMBL/GenBank/DDBJ whole genome shotgun (WGS) entry which is preliminary data.</text>
</comment>
<accession>A0A8H4AVI7</accession>
<dbReference type="OrthoDB" id="2673191at2759"/>
<sequence>MLVNSTILPPRITSNTILPSRNIESSNENIFITTSSRSNDSATTLIINDASAATSNTSVTESIDIHDELDTKISALEERFGNIIGARFNDLRDELGAKISALEERFANIFGAGFGAMHSNKGAMHSNKGAMHSKKRVNDTQNSFTTNSLTVNEINVKRWKISYESNVALVCRDMQGNGDKRYAMWNNKHVNL</sequence>
<dbReference type="EMBL" id="WTPW01000197">
    <property type="protein sequence ID" value="KAF0536870.1"/>
    <property type="molecule type" value="Genomic_DNA"/>
</dbReference>
<evidence type="ECO:0000313" key="2">
    <source>
        <dbReference type="Proteomes" id="UP000439903"/>
    </source>
</evidence>
<evidence type="ECO:0000313" key="1">
    <source>
        <dbReference type="EMBL" id="KAF0536870.1"/>
    </source>
</evidence>
<gene>
    <name evidence="1" type="ORF">F8M41_009004</name>
</gene>
<dbReference type="AlphaFoldDB" id="A0A8H4AVI7"/>
<dbReference type="Proteomes" id="UP000439903">
    <property type="component" value="Unassembled WGS sequence"/>
</dbReference>
<protein>
    <submittedName>
        <fullName evidence="1">Uncharacterized protein</fullName>
    </submittedName>
</protein>
<organism evidence="1 2">
    <name type="scientific">Gigaspora margarita</name>
    <dbReference type="NCBI Taxonomy" id="4874"/>
    <lineage>
        <taxon>Eukaryota</taxon>
        <taxon>Fungi</taxon>
        <taxon>Fungi incertae sedis</taxon>
        <taxon>Mucoromycota</taxon>
        <taxon>Glomeromycotina</taxon>
        <taxon>Glomeromycetes</taxon>
        <taxon>Diversisporales</taxon>
        <taxon>Gigasporaceae</taxon>
        <taxon>Gigaspora</taxon>
    </lineage>
</organism>
<name>A0A8H4AVI7_GIGMA</name>
<proteinExistence type="predicted"/>